<feature type="domain" description="Methyltransferase" evidence="2">
    <location>
        <begin position="198"/>
        <end position="287"/>
    </location>
</feature>
<accession>A0ABQ3WDZ4</accession>
<evidence type="ECO:0000256" key="1">
    <source>
        <dbReference type="SAM" id="MobiDB-lite"/>
    </source>
</evidence>
<sequence>MTELHGRIETGGDPAAPGTALRDHTDQEIATFSETGPFRDDEPLTGTGTPSESESETAGGIGTLGDGEAAGGIGPLSETGPLPRSEPLTGTGTPGEGETAGGIGPFSETGPLNLGGALSETETAGGSGTGGGIGTLGAGGPISGAGPRAAAHERAAPISGDGEGDFSAAWLALREPADAAARAAELIGELPGPVRTVRDLGCGTGSLGRWLSPRLPLPQHWIMTDRDPALLLRAAGDMPEGVTVSTQRRDVTELTAADLAGTDLVTCSALLDLLTAAEVERLAAVCAEARVAALFTLSVTGEVRLAPDDPLDAEIEAAFNEHQRRAEGGRRLLGPDAPEVAVAAFEKAGARVIVRPSPWRLGPALPALTAEWLRGWVAAALEERPDLPVGDYVERRLASLPHASVGHQDVLAIFS</sequence>
<evidence type="ECO:0000313" key="3">
    <source>
        <dbReference type="EMBL" id="GID45241.1"/>
    </source>
</evidence>
<feature type="compositionally biased region" description="Gly residues" evidence="1">
    <location>
        <begin position="125"/>
        <end position="143"/>
    </location>
</feature>
<feature type="compositionally biased region" description="Gly residues" evidence="1">
    <location>
        <begin position="92"/>
        <end position="104"/>
    </location>
</feature>
<feature type="region of interest" description="Disordered" evidence="1">
    <location>
        <begin position="1"/>
        <end position="161"/>
    </location>
</feature>
<protein>
    <recommendedName>
        <fullName evidence="2">Methyltransferase domain-containing protein</fullName>
    </recommendedName>
</protein>
<reference evidence="3" key="1">
    <citation type="submission" date="2021-01" db="EMBL/GenBank/DDBJ databases">
        <title>Whole genome shotgun sequence of Actinoplanes capillaceus NBRC 16408.</title>
        <authorList>
            <person name="Komaki H."/>
            <person name="Tamura T."/>
        </authorList>
    </citation>
    <scope>NUCLEOTIDE SEQUENCE [LARGE SCALE GENOMIC DNA]</scope>
    <source>
        <strain evidence="3">NBRC 16408</strain>
    </source>
</reference>
<feature type="compositionally biased region" description="Gly residues" evidence="1">
    <location>
        <begin position="59"/>
        <end position="74"/>
    </location>
</feature>
<dbReference type="Gene3D" id="3.40.50.150">
    <property type="entry name" value="Vaccinia Virus protein VP39"/>
    <property type="match status" value="1"/>
</dbReference>
<evidence type="ECO:0000259" key="2">
    <source>
        <dbReference type="Pfam" id="PF13649"/>
    </source>
</evidence>
<dbReference type="InterPro" id="IPR029063">
    <property type="entry name" value="SAM-dependent_MTases_sf"/>
</dbReference>
<dbReference type="SUPFAM" id="SSF53335">
    <property type="entry name" value="S-adenosyl-L-methionine-dependent methyltransferases"/>
    <property type="match status" value="1"/>
</dbReference>
<proteinExistence type="predicted"/>
<dbReference type="Pfam" id="PF13649">
    <property type="entry name" value="Methyltransf_25"/>
    <property type="match status" value="1"/>
</dbReference>
<dbReference type="EMBL" id="BOMF01000048">
    <property type="protein sequence ID" value="GID45241.1"/>
    <property type="molecule type" value="Genomic_DNA"/>
</dbReference>
<organism evidence="3">
    <name type="scientific">Actinoplanes campanulatus</name>
    <dbReference type="NCBI Taxonomy" id="113559"/>
    <lineage>
        <taxon>Bacteria</taxon>
        <taxon>Bacillati</taxon>
        <taxon>Actinomycetota</taxon>
        <taxon>Actinomycetes</taxon>
        <taxon>Micromonosporales</taxon>
        <taxon>Micromonosporaceae</taxon>
        <taxon>Actinoplanes</taxon>
    </lineage>
</organism>
<comment type="caution">
    <text evidence="3">The sequence shown here is derived from an EMBL/GenBank/DDBJ whole genome shotgun (WGS) entry which is preliminary data.</text>
</comment>
<feature type="compositionally biased region" description="Basic and acidic residues" evidence="1">
    <location>
        <begin position="1"/>
        <end position="10"/>
    </location>
</feature>
<gene>
    <name evidence="3" type="ORF">Aca07nite_25160</name>
</gene>
<dbReference type="InterPro" id="IPR041698">
    <property type="entry name" value="Methyltransf_25"/>
</dbReference>
<name>A0ABQ3WDZ4_9ACTN</name>